<proteinExistence type="predicted"/>
<reference evidence="3 4" key="2">
    <citation type="submission" date="2024-10" db="EMBL/GenBank/DDBJ databases">
        <authorList>
            <person name="Ryan C."/>
        </authorList>
    </citation>
    <scope>NUCLEOTIDE SEQUENCE [LARGE SCALE GENOMIC DNA]</scope>
</reference>
<accession>A0ABC9FLE6</accession>
<dbReference type="Pfam" id="PF23635">
    <property type="entry name" value="Beta-prop_AT5G49610-like"/>
    <property type="match status" value="1"/>
</dbReference>
<protein>
    <recommendedName>
        <fullName evidence="5">F-box domain-containing protein</fullName>
    </recommendedName>
</protein>
<dbReference type="AlphaFoldDB" id="A0ABC9FLE6"/>
<dbReference type="Pfam" id="PF00646">
    <property type="entry name" value="F-box"/>
    <property type="match status" value="1"/>
</dbReference>
<dbReference type="InterPro" id="IPR036047">
    <property type="entry name" value="F-box-like_dom_sf"/>
</dbReference>
<evidence type="ECO:0000313" key="3">
    <source>
        <dbReference type="EMBL" id="CAL5077923.1"/>
    </source>
</evidence>
<dbReference type="InterPro" id="IPR056594">
    <property type="entry name" value="AT5G49610-like_b-prop"/>
</dbReference>
<dbReference type="PANTHER" id="PTHR32133">
    <property type="entry name" value="OS07G0120400 PROTEIN"/>
    <property type="match status" value="1"/>
</dbReference>
<evidence type="ECO:0008006" key="5">
    <source>
        <dbReference type="Google" id="ProtNLM"/>
    </source>
</evidence>
<dbReference type="InterPro" id="IPR001810">
    <property type="entry name" value="F-box_dom"/>
</dbReference>
<evidence type="ECO:0000259" key="2">
    <source>
        <dbReference type="Pfam" id="PF23635"/>
    </source>
</evidence>
<keyword evidence="4" id="KW-1185">Reference proteome</keyword>
<gene>
    <name evidence="3" type="ORF">URODEC1_LOCUS106876</name>
</gene>
<organism evidence="3 4">
    <name type="scientific">Urochloa decumbens</name>
    <dbReference type="NCBI Taxonomy" id="240449"/>
    <lineage>
        <taxon>Eukaryota</taxon>
        <taxon>Viridiplantae</taxon>
        <taxon>Streptophyta</taxon>
        <taxon>Embryophyta</taxon>
        <taxon>Tracheophyta</taxon>
        <taxon>Spermatophyta</taxon>
        <taxon>Magnoliopsida</taxon>
        <taxon>Liliopsida</taxon>
        <taxon>Poales</taxon>
        <taxon>Poaceae</taxon>
        <taxon>PACMAD clade</taxon>
        <taxon>Panicoideae</taxon>
        <taxon>Panicodae</taxon>
        <taxon>Paniceae</taxon>
        <taxon>Melinidinae</taxon>
        <taxon>Urochloa</taxon>
    </lineage>
</organism>
<dbReference type="PANTHER" id="PTHR32133:SF386">
    <property type="entry name" value="F-BOX DOMAIN-CONTAINING PROTEIN"/>
    <property type="match status" value="1"/>
</dbReference>
<sequence length="317" mass="35103">MAAPPPALMEELVEESLLRLPPDDPASLVRASLVCKDWRRILTGPGFRRRFRERHRTPPMLCFFRQLETGEACFMDTSSFRPRNAEPLLHGCPSGACDHLDCHRGPFLVVLMDTTLDEVFVEVYSSEAGAWSQPTFAGQHPLNDPVWSVLGVELSTFAGNAIHFVVQMDSGIGILKYNLSTREINQVNIPPNCGCAVQLTTTEHGGLELASMEDSRLHLWSREEGPDGQLGWAQSRVIELKNMLPANTRLFSVDYFVHSLAVVFMTTSEGLFSIDLNSAQVRKAYEGHSFINVVPFMSFYTPELGVTSAGERSSAGA</sequence>
<feature type="domain" description="F-box" evidence="1">
    <location>
        <begin position="10"/>
        <end position="49"/>
    </location>
</feature>
<evidence type="ECO:0000313" key="4">
    <source>
        <dbReference type="Proteomes" id="UP001497457"/>
    </source>
</evidence>
<dbReference type="SUPFAM" id="SSF81383">
    <property type="entry name" value="F-box domain"/>
    <property type="match status" value="1"/>
</dbReference>
<reference evidence="4" key="1">
    <citation type="submission" date="2024-06" db="EMBL/GenBank/DDBJ databases">
        <authorList>
            <person name="Ryan C."/>
        </authorList>
    </citation>
    <scope>NUCLEOTIDE SEQUENCE [LARGE SCALE GENOMIC DNA]</scope>
</reference>
<evidence type="ECO:0000259" key="1">
    <source>
        <dbReference type="Pfam" id="PF00646"/>
    </source>
</evidence>
<dbReference type="EMBL" id="OZ075117">
    <property type="protein sequence ID" value="CAL5077923.1"/>
    <property type="molecule type" value="Genomic_DNA"/>
</dbReference>
<dbReference type="Proteomes" id="UP001497457">
    <property type="component" value="Chromosome 7b"/>
</dbReference>
<name>A0ABC9FLE6_9POAL</name>
<feature type="domain" description="F-box protein AT5G49610-like beta-propeller" evidence="2">
    <location>
        <begin position="108"/>
        <end position="302"/>
    </location>
</feature>